<dbReference type="PANTHER" id="PTHR23055:SF186">
    <property type="entry name" value="NEUROCALCIN HOMOLOG-LIKE PROTEIN"/>
    <property type="match status" value="1"/>
</dbReference>
<dbReference type="OrthoDB" id="191686at2759"/>
<dbReference type="PROSITE" id="PS50222">
    <property type="entry name" value="EF_HAND_2"/>
    <property type="match status" value="1"/>
</dbReference>
<gene>
    <name evidence="5" type="primary">jg21965</name>
    <name evidence="5" type="ORF">PAEG_LOCUS23895</name>
</gene>
<evidence type="ECO:0000313" key="6">
    <source>
        <dbReference type="Proteomes" id="UP000838756"/>
    </source>
</evidence>
<reference evidence="5" key="1">
    <citation type="submission" date="2022-03" db="EMBL/GenBank/DDBJ databases">
        <authorList>
            <person name="Lindestad O."/>
        </authorList>
    </citation>
    <scope>NUCLEOTIDE SEQUENCE</scope>
</reference>
<protein>
    <submittedName>
        <fullName evidence="5">Jg21965 protein</fullName>
    </submittedName>
</protein>
<keyword evidence="2" id="KW-0677">Repeat</keyword>
<dbReference type="GO" id="GO:0005509">
    <property type="term" value="F:calcium ion binding"/>
    <property type="evidence" value="ECO:0007669"/>
    <property type="project" value="InterPro"/>
</dbReference>
<feature type="domain" description="EF-hand" evidence="4">
    <location>
        <begin position="68"/>
        <end position="103"/>
    </location>
</feature>
<sequence>MLLITGYLGMSWDSFLGLRIIVRGDAKGFVPSTPAARSDFPHTHVRSYPQDAIQEELLVTLSTLLRGSVYERLRWAFRLYDVDGDGAITRQELAEVVVAVHELLGRRAPPGSPASRVDDAKANEQVDRVFRKLDLNQDDRRGLQGRSKAYIPPRVPLPRPLQYGGCVVFPRELRALRGDHRQLLPARSETEDKERTVFPFLNFLLLACCT</sequence>
<evidence type="ECO:0000259" key="4">
    <source>
        <dbReference type="PROSITE" id="PS50222"/>
    </source>
</evidence>
<dbReference type="SMART" id="SM00054">
    <property type="entry name" value="EFh"/>
    <property type="match status" value="1"/>
</dbReference>
<keyword evidence="1" id="KW-0479">Metal-binding</keyword>
<dbReference type="InterPro" id="IPR018247">
    <property type="entry name" value="EF_Hand_1_Ca_BS"/>
</dbReference>
<dbReference type="EMBL" id="CAKXAJ010026188">
    <property type="protein sequence ID" value="CAH2261296.1"/>
    <property type="molecule type" value="Genomic_DNA"/>
</dbReference>
<dbReference type="PANTHER" id="PTHR23055">
    <property type="entry name" value="CALCIUM BINDING PROTEINS"/>
    <property type="match status" value="1"/>
</dbReference>
<dbReference type="AlphaFoldDB" id="A0A8S4SBG5"/>
<evidence type="ECO:0000256" key="2">
    <source>
        <dbReference type="ARBA" id="ARBA00022737"/>
    </source>
</evidence>
<proteinExistence type="predicted"/>
<organism evidence="5 6">
    <name type="scientific">Pararge aegeria aegeria</name>
    <dbReference type="NCBI Taxonomy" id="348720"/>
    <lineage>
        <taxon>Eukaryota</taxon>
        <taxon>Metazoa</taxon>
        <taxon>Ecdysozoa</taxon>
        <taxon>Arthropoda</taxon>
        <taxon>Hexapoda</taxon>
        <taxon>Insecta</taxon>
        <taxon>Pterygota</taxon>
        <taxon>Neoptera</taxon>
        <taxon>Endopterygota</taxon>
        <taxon>Lepidoptera</taxon>
        <taxon>Glossata</taxon>
        <taxon>Ditrysia</taxon>
        <taxon>Papilionoidea</taxon>
        <taxon>Nymphalidae</taxon>
        <taxon>Satyrinae</taxon>
        <taxon>Satyrini</taxon>
        <taxon>Parargina</taxon>
        <taxon>Pararge</taxon>
    </lineage>
</organism>
<dbReference type="InterPro" id="IPR002048">
    <property type="entry name" value="EF_hand_dom"/>
</dbReference>
<comment type="caution">
    <text evidence="5">The sequence shown here is derived from an EMBL/GenBank/DDBJ whole genome shotgun (WGS) entry which is preliminary data.</text>
</comment>
<dbReference type="Proteomes" id="UP000838756">
    <property type="component" value="Unassembled WGS sequence"/>
</dbReference>
<dbReference type="CDD" id="cd00051">
    <property type="entry name" value="EFh"/>
    <property type="match status" value="1"/>
</dbReference>
<accession>A0A8S4SBG5</accession>
<keyword evidence="6" id="KW-1185">Reference proteome</keyword>
<keyword evidence="3" id="KW-0106">Calcium</keyword>
<dbReference type="Gene3D" id="1.10.238.10">
    <property type="entry name" value="EF-hand"/>
    <property type="match status" value="1"/>
</dbReference>
<dbReference type="PRINTS" id="PR00450">
    <property type="entry name" value="RECOVERIN"/>
</dbReference>
<evidence type="ECO:0000256" key="1">
    <source>
        <dbReference type="ARBA" id="ARBA00022723"/>
    </source>
</evidence>
<evidence type="ECO:0000313" key="5">
    <source>
        <dbReference type="EMBL" id="CAH2261296.1"/>
    </source>
</evidence>
<dbReference type="SUPFAM" id="SSF47473">
    <property type="entry name" value="EF-hand"/>
    <property type="match status" value="1"/>
</dbReference>
<evidence type="ECO:0000256" key="3">
    <source>
        <dbReference type="ARBA" id="ARBA00022837"/>
    </source>
</evidence>
<dbReference type="Pfam" id="PF13499">
    <property type="entry name" value="EF-hand_7"/>
    <property type="match status" value="1"/>
</dbReference>
<dbReference type="InterPro" id="IPR028846">
    <property type="entry name" value="Recoverin"/>
</dbReference>
<name>A0A8S4SBG5_9NEOP</name>
<dbReference type="PROSITE" id="PS00018">
    <property type="entry name" value="EF_HAND_1"/>
    <property type="match status" value="1"/>
</dbReference>
<dbReference type="InterPro" id="IPR011992">
    <property type="entry name" value="EF-hand-dom_pair"/>
</dbReference>